<protein>
    <submittedName>
        <fullName evidence="1">Uncharacterized protein</fullName>
    </submittedName>
</protein>
<name>A0AAV4QWB1_CAEEX</name>
<dbReference type="EMBL" id="BPLR01006956">
    <property type="protein sequence ID" value="GIY13540.1"/>
    <property type="molecule type" value="Genomic_DNA"/>
</dbReference>
<gene>
    <name evidence="1" type="ORF">CEXT_251701</name>
</gene>
<dbReference type="Proteomes" id="UP001054945">
    <property type="component" value="Unassembled WGS sequence"/>
</dbReference>
<comment type="caution">
    <text evidence="1">The sequence shown here is derived from an EMBL/GenBank/DDBJ whole genome shotgun (WGS) entry which is preliminary data.</text>
</comment>
<organism evidence="1 2">
    <name type="scientific">Caerostris extrusa</name>
    <name type="common">Bark spider</name>
    <name type="synonym">Caerostris bankana</name>
    <dbReference type="NCBI Taxonomy" id="172846"/>
    <lineage>
        <taxon>Eukaryota</taxon>
        <taxon>Metazoa</taxon>
        <taxon>Ecdysozoa</taxon>
        <taxon>Arthropoda</taxon>
        <taxon>Chelicerata</taxon>
        <taxon>Arachnida</taxon>
        <taxon>Araneae</taxon>
        <taxon>Araneomorphae</taxon>
        <taxon>Entelegynae</taxon>
        <taxon>Araneoidea</taxon>
        <taxon>Araneidae</taxon>
        <taxon>Caerostris</taxon>
    </lineage>
</organism>
<keyword evidence="2" id="KW-1185">Reference proteome</keyword>
<dbReference type="AlphaFoldDB" id="A0AAV4QWB1"/>
<reference evidence="1 2" key="1">
    <citation type="submission" date="2021-06" db="EMBL/GenBank/DDBJ databases">
        <title>Caerostris extrusa draft genome.</title>
        <authorList>
            <person name="Kono N."/>
            <person name="Arakawa K."/>
        </authorList>
    </citation>
    <scope>NUCLEOTIDE SEQUENCE [LARGE SCALE GENOMIC DNA]</scope>
</reference>
<evidence type="ECO:0000313" key="1">
    <source>
        <dbReference type="EMBL" id="GIY13540.1"/>
    </source>
</evidence>
<evidence type="ECO:0000313" key="2">
    <source>
        <dbReference type="Proteomes" id="UP001054945"/>
    </source>
</evidence>
<sequence length="75" mass="8953">MLRDDSQASITQRCMTACLSDWFKFMIRMLRHDSRGACHNERPLPKDAWRDRERQGCLREMYFTGGLHLHPEMLV</sequence>
<proteinExistence type="predicted"/>
<accession>A0AAV4QWB1</accession>